<reference evidence="1" key="1">
    <citation type="submission" date="2022-08" db="EMBL/GenBank/DDBJ databases">
        <title>Novel sulfate-reducing endosymbionts in the free-living metamonad Anaeramoeba.</title>
        <authorList>
            <person name="Jerlstrom-Hultqvist J."/>
            <person name="Cepicka I."/>
            <person name="Gallot-Lavallee L."/>
            <person name="Salas-Leiva D."/>
            <person name="Curtis B.A."/>
            <person name="Zahonova K."/>
            <person name="Pipaliya S."/>
            <person name="Dacks J."/>
            <person name="Roger A.J."/>
        </authorList>
    </citation>
    <scope>NUCLEOTIDE SEQUENCE</scope>
    <source>
        <strain evidence="1">Schooner1</strain>
    </source>
</reference>
<evidence type="ECO:0000313" key="2">
    <source>
        <dbReference type="Proteomes" id="UP001150062"/>
    </source>
</evidence>
<comment type="caution">
    <text evidence="1">The sequence shown here is derived from an EMBL/GenBank/DDBJ whole genome shotgun (WGS) entry which is preliminary data.</text>
</comment>
<proteinExistence type="predicted"/>
<organism evidence="1 2">
    <name type="scientific">Anaeramoeba flamelloides</name>
    <dbReference type="NCBI Taxonomy" id="1746091"/>
    <lineage>
        <taxon>Eukaryota</taxon>
        <taxon>Metamonada</taxon>
        <taxon>Anaeramoebidae</taxon>
        <taxon>Anaeramoeba</taxon>
    </lineage>
</organism>
<name>A0ABQ8Z4C5_9EUKA</name>
<evidence type="ECO:0000313" key="1">
    <source>
        <dbReference type="EMBL" id="KAJ6251623.1"/>
    </source>
</evidence>
<accession>A0ABQ8Z4C5</accession>
<dbReference type="EMBL" id="JAOAOG010000055">
    <property type="protein sequence ID" value="KAJ6251623.1"/>
    <property type="molecule type" value="Genomic_DNA"/>
</dbReference>
<keyword evidence="2" id="KW-1185">Reference proteome</keyword>
<protein>
    <submittedName>
        <fullName evidence="1">Uncharacterized protein</fullName>
    </submittedName>
</protein>
<dbReference type="Proteomes" id="UP001150062">
    <property type="component" value="Unassembled WGS sequence"/>
</dbReference>
<sequence>MYEELAERQKEIAKDEITNSNIELSNNLIEDIAENELAELEEELNQLVDHSNADEFDINSQETISLNYLTENISDADELKELEELENDLF</sequence>
<gene>
    <name evidence="1" type="ORF">M0813_14821</name>
</gene>